<keyword evidence="7" id="KW-1185">Reference proteome</keyword>
<evidence type="ECO:0000256" key="5">
    <source>
        <dbReference type="SAM" id="Phobius"/>
    </source>
</evidence>
<keyword evidence="4 5" id="KW-0472">Membrane</keyword>
<evidence type="ECO:0000313" key="7">
    <source>
        <dbReference type="Proteomes" id="UP000216052"/>
    </source>
</evidence>
<dbReference type="RefSeq" id="WP_093796233.1">
    <property type="nucleotide sequence ID" value="NZ_CP155571.1"/>
</dbReference>
<name>A0ABZ3IZ28_SPOA4</name>
<feature type="transmembrane region" description="Helical" evidence="5">
    <location>
        <begin position="72"/>
        <end position="90"/>
    </location>
</feature>
<evidence type="ECO:0000256" key="1">
    <source>
        <dbReference type="ARBA" id="ARBA00004141"/>
    </source>
</evidence>
<evidence type="ECO:0000256" key="3">
    <source>
        <dbReference type="ARBA" id="ARBA00022989"/>
    </source>
</evidence>
<evidence type="ECO:0008006" key="8">
    <source>
        <dbReference type="Google" id="ProtNLM"/>
    </source>
</evidence>
<accession>A0ABZ3IZ28</accession>
<protein>
    <recommendedName>
        <fullName evidence="8">Isoprenylcysteine carboxyl methyltransferase (ICMT) family protein</fullName>
    </recommendedName>
</protein>
<feature type="transmembrane region" description="Helical" evidence="5">
    <location>
        <begin position="6"/>
        <end position="23"/>
    </location>
</feature>
<feature type="transmembrane region" description="Helical" evidence="5">
    <location>
        <begin position="44"/>
        <end position="60"/>
    </location>
</feature>
<organism evidence="6 7">
    <name type="scientific">Sporomusa acidovorans (strain ATCC 49682 / DSM 3132 / Mol)</name>
    <dbReference type="NCBI Taxonomy" id="1123286"/>
    <lineage>
        <taxon>Bacteria</taxon>
        <taxon>Bacillati</taxon>
        <taxon>Bacillota</taxon>
        <taxon>Negativicutes</taxon>
        <taxon>Selenomonadales</taxon>
        <taxon>Sporomusaceae</taxon>
        <taxon>Sporomusa</taxon>
    </lineage>
</organism>
<dbReference type="Pfam" id="PF04140">
    <property type="entry name" value="ICMT"/>
    <property type="match status" value="1"/>
</dbReference>
<proteinExistence type="predicted"/>
<comment type="subcellular location">
    <subcellularLocation>
        <location evidence="1">Membrane</location>
        <topology evidence="1">Multi-pass membrane protein</topology>
    </subcellularLocation>
</comment>
<evidence type="ECO:0000256" key="4">
    <source>
        <dbReference type="ARBA" id="ARBA00023136"/>
    </source>
</evidence>
<reference evidence="6" key="1">
    <citation type="submission" date="2024-05" db="EMBL/GenBank/DDBJ databases">
        <title>Isolation and characterization of Sporomusa carbonis sp. nov., a carboxydotrophic hydrogenogen in the genus of Sporomusa isolated from a charcoal burning pile.</title>
        <authorList>
            <person name="Boeer T."/>
            <person name="Rosenbaum F."/>
            <person name="Eysell L."/>
            <person name="Mueller V."/>
            <person name="Daniel R."/>
            <person name="Poehlein A."/>
        </authorList>
    </citation>
    <scope>NUCLEOTIDE SEQUENCE [LARGE SCALE GENOMIC DNA]</scope>
    <source>
        <strain evidence="6">DSM 3132</strain>
    </source>
</reference>
<dbReference type="EMBL" id="CP155571">
    <property type="protein sequence ID" value="XFO71121.1"/>
    <property type="molecule type" value="Genomic_DNA"/>
</dbReference>
<dbReference type="InterPro" id="IPR007269">
    <property type="entry name" value="ICMT_MeTrfase"/>
</dbReference>
<sequence>MVKTVIWFMFAVIVTQRLVELAVARRNRLWACRAGAREFGAGHYRCFFLLHAIWLAGWVVEGSLYNNLSAVWYVWLGVFLSAQIVRYWCIASLGRHWNTRILIIPGSTLIRRGPYRMLKHPNYLAVAVELMSVPMIFGATITAVLATMANAVLLLYVRIPAEEQAFQVLAATETEKEL</sequence>
<evidence type="ECO:0000256" key="2">
    <source>
        <dbReference type="ARBA" id="ARBA00022692"/>
    </source>
</evidence>
<evidence type="ECO:0000313" key="6">
    <source>
        <dbReference type="EMBL" id="XFO71121.1"/>
    </source>
</evidence>
<gene>
    <name evidence="6" type="ORF">SPACI_011360</name>
</gene>
<feature type="transmembrane region" description="Helical" evidence="5">
    <location>
        <begin position="135"/>
        <end position="157"/>
    </location>
</feature>
<dbReference type="Gene3D" id="1.20.120.1630">
    <property type="match status" value="1"/>
</dbReference>
<dbReference type="Proteomes" id="UP000216052">
    <property type="component" value="Chromosome"/>
</dbReference>
<keyword evidence="3 5" id="KW-1133">Transmembrane helix</keyword>
<keyword evidence="2 5" id="KW-0812">Transmembrane</keyword>